<evidence type="ECO:0000256" key="10">
    <source>
        <dbReference type="SAM" id="Phobius"/>
    </source>
</evidence>
<dbReference type="SMART" id="SM00283">
    <property type="entry name" value="MA"/>
    <property type="match status" value="1"/>
</dbReference>
<protein>
    <submittedName>
        <fullName evidence="13">Methyl-accepting chemotaxis protein</fullName>
    </submittedName>
</protein>
<dbReference type="AlphaFoldDB" id="A0A7W7SZP3"/>
<dbReference type="Pfam" id="PF02743">
    <property type="entry name" value="dCache_1"/>
    <property type="match status" value="1"/>
</dbReference>
<evidence type="ECO:0000256" key="7">
    <source>
        <dbReference type="ARBA" id="ARBA00023224"/>
    </source>
</evidence>
<dbReference type="Pfam" id="PF00672">
    <property type="entry name" value="HAMP"/>
    <property type="match status" value="1"/>
</dbReference>
<evidence type="ECO:0000256" key="5">
    <source>
        <dbReference type="ARBA" id="ARBA00022989"/>
    </source>
</evidence>
<comment type="similarity">
    <text evidence="8">Belongs to the methyl-accepting chemotaxis (MCP) protein family.</text>
</comment>
<dbReference type="GO" id="GO:0007165">
    <property type="term" value="P:signal transduction"/>
    <property type="evidence" value="ECO:0007669"/>
    <property type="project" value="UniProtKB-KW"/>
</dbReference>
<evidence type="ECO:0000256" key="6">
    <source>
        <dbReference type="ARBA" id="ARBA00023136"/>
    </source>
</evidence>
<evidence type="ECO:0000256" key="4">
    <source>
        <dbReference type="ARBA" id="ARBA00022692"/>
    </source>
</evidence>
<evidence type="ECO:0000256" key="8">
    <source>
        <dbReference type="ARBA" id="ARBA00029447"/>
    </source>
</evidence>
<name>A0A7W7SZP3_9PSEU</name>
<evidence type="ECO:0000256" key="1">
    <source>
        <dbReference type="ARBA" id="ARBA00004651"/>
    </source>
</evidence>
<accession>A0A7W7SZP3</accession>
<comment type="caution">
    <text evidence="13">The sequence shown here is derived from an EMBL/GenBank/DDBJ whole genome shotgun (WGS) entry which is preliminary data.</text>
</comment>
<dbReference type="Pfam" id="PF00015">
    <property type="entry name" value="MCPsignal"/>
    <property type="match status" value="1"/>
</dbReference>
<evidence type="ECO:0000256" key="2">
    <source>
        <dbReference type="ARBA" id="ARBA00022475"/>
    </source>
</evidence>
<dbReference type="EMBL" id="JACHJS010000001">
    <property type="protein sequence ID" value="MBB4963626.1"/>
    <property type="molecule type" value="Genomic_DNA"/>
</dbReference>
<comment type="subcellular location">
    <subcellularLocation>
        <location evidence="1">Cell membrane</location>
        <topology evidence="1">Multi-pass membrane protein</topology>
    </subcellularLocation>
</comment>
<dbReference type="RefSeq" id="WP_184666385.1">
    <property type="nucleotide sequence ID" value="NZ_BAABAI010000034.1"/>
</dbReference>
<dbReference type="GO" id="GO:0006935">
    <property type="term" value="P:chemotaxis"/>
    <property type="evidence" value="ECO:0007669"/>
    <property type="project" value="UniProtKB-KW"/>
</dbReference>
<reference evidence="13 14" key="1">
    <citation type="submission" date="2020-08" db="EMBL/GenBank/DDBJ databases">
        <title>Sequencing the genomes of 1000 actinobacteria strains.</title>
        <authorList>
            <person name="Klenk H.-P."/>
        </authorList>
    </citation>
    <scope>NUCLEOTIDE SEQUENCE [LARGE SCALE GENOMIC DNA]</scope>
    <source>
        <strain evidence="13 14">DSM 45084</strain>
    </source>
</reference>
<evidence type="ECO:0000313" key="14">
    <source>
        <dbReference type="Proteomes" id="UP000542674"/>
    </source>
</evidence>
<dbReference type="SMART" id="SM00304">
    <property type="entry name" value="HAMP"/>
    <property type="match status" value="1"/>
</dbReference>
<evidence type="ECO:0000256" key="3">
    <source>
        <dbReference type="ARBA" id="ARBA00022500"/>
    </source>
</evidence>
<dbReference type="InterPro" id="IPR004089">
    <property type="entry name" value="MCPsignal_dom"/>
</dbReference>
<keyword evidence="14" id="KW-1185">Reference proteome</keyword>
<keyword evidence="7 9" id="KW-0807">Transducer</keyword>
<keyword evidence="2" id="KW-1003">Cell membrane</keyword>
<evidence type="ECO:0000259" key="12">
    <source>
        <dbReference type="PROSITE" id="PS50885"/>
    </source>
</evidence>
<dbReference type="SUPFAM" id="SSF58104">
    <property type="entry name" value="Methyl-accepting chemotaxis protein (MCP) signaling domain"/>
    <property type="match status" value="1"/>
</dbReference>
<dbReference type="Gene3D" id="6.10.340.10">
    <property type="match status" value="1"/>
</dbReference>
<keyword evidence="5 10" id="KW-1133">Transmembrane helix</keyword>
<dbReference type="PANTHER" id="PTHR32089:SF112">
    <property type="entry name" value="LYSOZYME-LIKE PROTEIN-RELATED"/>
    <property type="match status" value="1"/>
</dbReference>
<sequence>MSSFRLSSFRGRLLAVLVPVVVLGLAVLSVFVVVSATTLEEDAQRGHGRDVAESLARQVETRIAAARAAERAIVATGGVLPTENRPLLDEVVRASLAATPEIFDMYLCFEVPGDPRYPLSGVQQYLWVKDANGTPVRQDLDDAANAEAIKYDWYTQPKRTNAESIVEPYYDENLKALMTSVTAPIVQNGKTVGIAGVDVTLDQLSQQVSAAKVSDNGYAVLLSRQGMLLAAPDASGVGSKTLEQVASEPARDTAAALTSAIAANGSGTLDGLDPLSAEASDAVVTWAPVEGTGWTLATVTPMDDVLAPVAALRTKLIGFALGIALVLLATVWFTTRRLTARMPVLRTAALDIARGRLDVTLPRAGRDELGELAVAFGEMVATLRRTADHLRRIASGDLAAPVRPAGPDDELGNALVEMQRGLTSSVRAVVETAGTLSGSAEALRGQAGELRESAAVTSSQSAAASVGAAEFSASVAEIASTISRGADLAMDAEQATATMTAQLHSLAGSSAAIADVVDVITRIAAQTHLLALNATIEASRAGEAGRGFAVVATEVKSLAESTTTATVSVTERIAAIQSDVDGTVRVIERIGASIRDMTELQGVIVAAVEEQSAASHSVRESIGHVADVAGRTETNVQAGLGLADDLADAVGRLEEVSKGFRLGD</sequence>
<feature type="domain" description="HAMP" evidence="12">
    <location>
        <begin position="336"/>
        <end position="388"/>
    </location>
</feature>
<keyword evidence="6 10" id="KW-0472">Membrane</keyword>
<dbReference type="GO" id="GO:0005886">
    <property type="term" value="C:plasma membrane"/>
    <property type="evidence" value="ECO:0007669"/>
    <property type="project" value="UniProtKB-SubCell"/>
</dbReference>
<keyword evidence="4 10" id="KW-0812">Transmembrane</keyword>
<dbReference type="CDD" id="cd12913">
    <property type="entry name" value="PDC1_MCP_like"/>
    <property type="match status" value="1"/>
</dbReference>
<feature type="domain" description="Methyl-accepting transducer" evidence="11">
    <location>
        <begin position="409"/>
        <end position="654"/>
    </location>
</feature>
<evidence type="ECO:0000313" key="13">
    <source>
        <dbReference type="EMBL" id="MBB4963626.1"/>
    </source>
</evidence>
<evidence type="ECO:0000259" key="11">
    <source>
        <dbReference type="PROSITE" id="PS50111"/>
    </source>
</evidence>
<dbReference type="CDD" id="cd12912">
    <property type="entry name" value="PDC2_MCP_like"/>
    <property type="match status" value="1"/>
</dbReference>
<evidence type="ECO:0000256" key="9">
    <source>
        <dbReference type="PROSITE-ProRule" id="PRU00284"/>
    </source>
</evidence>
<proteinExistence type="inferred from homology"/>
<dbReference type="InterPro" id="IPR003660">
    <property type="entry name" value="HAMP_dom"/>
</dbReference>
<organism evidence="13 14">
    <name type="scientific">Saccharothrix violaceirubra</name>
    <dbReference type="NCBI Taxonomy" id="413306"/>
    <lineage>
        <taxon>Bacteria</taxon>
        <taxon>Bacillati</taxon>
        <taxon>Actinomycetota</taxon>
        <taxon>Actinomycetes</taxon>
        <taxon>Pseudonocardiales</taxon>
        <taxon>Pseudonocardiaceae</taxon>
        <taxon>Saccharothrix</taxon>
    </lineage>
</organism>
<dbReference type="InterPro" id="IPR033479">
    <property type="entry name" value="dCache_1"/>
</dbReference>
<feature type="transmembrane region" description="Helical" evidence="10">
    <location>
        <begin position="316"/>
        <end position="335"/>
    </location>
</feature>
<dbReference type="PROSITE" id="PS50111">
    <property type="entry name" value="CHEMOTAXIS_TRANSDUC_2"/>
    <property type="match status" value="1"/>
</dbReference>
<dbReference type="PANTHER" id="PTHR32089">
    <property type="entry name" value="METHYL-ACCEPTING CHEMOTAXIS PROTEIN MCPB"/>
    <property type="match status" value="1"/>
</dbReference>
<dbReference type="Gene3D" id="1.10.287.950">
    <property type="entry name" value="Methyl-accepting chemotaxis protein"/>
    <property type="match status" value="1"/>
</dbReference>
<feature type="domain" description="HAMP" evidence="12">
    <location>
        <begin position="389"/>
        <end position="427"/>
    </location>
</feature>
<dbReference type="PROSITE" id="PS50885">
    <property type="entry name" value="HAMP"/>
    <property type="match status" value="2"/>
</dbReference>
<dbReference type="CDD" id="cd06225">
    <property type="entry name" value="HAMP"/>
    <property type="match status" value="2"/>
</dbReference>
<dbReference type="Gene3D" id="3.30.450.20">
    <property type="entry name" value="PAS domain"/>
    <property type="match status" value="2"/>
</dbReference>
<dbReference type="Proteomes" id="UP000542674">
    <property type="component" value="Unassembled WGS sequence"/>
</dbReference>
<keyword evidence="3" id="KW-0145">Chemotaxis</keyword>
<gene>
    <name evidence="13" type="ORF">F4559_000985</name>
</gene>